<protein>
    <recommendedName>
        <fullName evidence="13">Nickel/cobalt efflux system</fullName>
    </recommendedName>
</protein>
<comment type="similarity">
    <text evidence="13">Belongs to the NiCoT transporter (TC 2.A.52) family.</text>
</comment>
<dbReference type="PANTHER" id="PTHR40659">
    <property type="entry name" value="NICKEL/COBALT EFFLUX SYSTEM RCNA"/>
    <property type="match status" value="1"/>
</dbReference>
<dbReference type="OrthoDB" id="9812956at2"/>
<evidence type="ECO:0000256" key="2">
    <source>
        <dbReference type="ARBA" id="ARBA00004651"/>
    </source>
</evidence>
<evidence type="ECO:0000313" key="15">
    <source>
        <dbReference type="Proteomes" id="UP000323824"/>
    </source>
</evidence>
<evidence type="ECO:0000256" key="12">
    <source>
        <dbReference type="ARBA" id="ARBA00023285"/>
    </source>
</evidence>
<evidence type="ECO:0000256" key="13">
    <source>
        <dbReference type="RuleBase" id="RU362101"/>
    </source>
</evidence>
<feature type="transmembrane region" description="Helical" evidence="13">
    <location>
        <begin position="361"/>
        <end position="382"/>
    </location>
</feature>
<reference evidence="14 15" key="2">
    <citation type="submission" date="2019-09" db="EMBL/GenBank/DDBJ databases">
        <title>Complete Genome Sequence and Methylome Analysis of free living Spirochaetas.</title>
        <authorList>
            <person name="Leshcheva N."/>
            <person name="Mikheeva N."/>
        </authorList>
    </citation>
    <scope>NUCLEOTIDE SEQUENCE [LARGE SCALE GENOMIC DNA]</scope>
    <source>
        <strain evidence="14 15">P</strain>
    </source>
</reference>
<name>A0A5C1QEI9_9SPIO</name>
<keyword evidence="11 13" id="KW-0472">Membrane</keyword>
<evidence type="ECO:0000256" key="3">
    <source>
        <dbReference type="ARBA" id="ARBA00022426"/>
    </source>
</evidence>
<comment type="function">
    <text evidence="1">Efflux system for nickel and cobalt.</text>
</comment>
<evidence type="ECO:0000256" key="7">
    <source>
        <dbReference type="ARBA" id="ARBA00022692"/>
    </source>
</evidence>
<dbReference type="Pfam" id="PF06226">
    <property type="entry name" value="DUF1007"/>
    <property type="match status" value="1"/>
</dbReference>
<dbReference type="InterPro" id="IPR010412">
    <property type="entry name" value="DUF1007"/>
</dbReference>
<keyword evidence="12" id="KW-0170">Cobalt</keyword>
<evidence type="ECO:0000313" key="14">
    <source>
        <dbReference type="EMBL" id="QEN05409.1"/>
    </source>
</evidence>
<evidence type="ECO:0000256" key="10">
    <source>
        <dbReference type="ARBA" id="ARBA00023112"/>
    </source>
</evidence>
<feature type="transmembrane region" description="Helical" evidence="13">
    <location>
        <begin position="246"/>
        <end position="264"/>
    </location>
</feature>
<proteinExistence type="inferred from homology"/>
<feature type="transmembrane region" description="Helical" evidence="13">
    <location>
        <begin position="331"/>
        <end position="349"/>
    </location>
</feature>
<keyword evidence="7 13" id="KW-0812">Transmembrane</keyword>
<dbReference type="EMBL" id="CP035807">
    <property type="protein sequence ID" value="QEN05409.1"/>
    <property type="molecule type" value="Genomic_DNA"/>
</dbReference>
<dbReference type="KEGG" id="sper:EW093_12030"/>
<evidence type="ECO:0000256" key="1">
    <source>
        <dbReference type="ARBA" id="ARBA00002510"/>
    </source>
</evidence>
<dbReference type="InterPro" id="IPR051224">
    <property type="entry name" value="NiCoT_RcnA"/>
</dbReference>
<dbReference type="InterPro" id="IPR018247">
    <property type="entry name" value="EF_Hand_1_Ca_BS"/>
</dbReference>
<dbReference type="GO" id="GO:0005886">
    <property type="term" value="C:plasma membrane"/>
    <property type="evidence" value="ECO:0007669"/>
    <property type="project" value="UniProtKB-SubCell"/>
</dbReference>
<keyword evidence="10" id="KW-0921">Nickel transport</keyword>
<dbReference type="GO" id="GO:0010045">
    <property type="term" value="P:response to nickel cation"/>
    <property type="evidence" value="ECO:0007669"/>
    <property type="project" value="TreeGrafter"/>
</dbReference>
<dbReference type="GO" id="GO:0015099">
    <property type="term" value="F:nickel cation transmembrane transporter activity"/>
    <property type="evidence" value="ECO:0007669"/>
    <property type="project" value="UniProtKB-UniRule"/>
</dbReference>
<keyword evidence="6" id="KW-0533">Nickel</keyword>
<evidence type="ECO:0000256" key="9">
    <source>
        <dbReference type="ARBA" id="ARBA00023065"/>
    </source>
</evidence>
<dbReference type="AlphaFoldDB" id="A0A5C1QEI9"/>
<dbReference type="PROSITE" id="PS00018">
    <property type="entry name" value="EF_HAND_1"/>
    <property type="match status" value="1"/>
</dbReference>
<feature type="transmembrane region" description="Helical" evidence="13">
    <location>
        <begin position="435"/>
        <end position="455"/>
    </location>
</feature>
<dbReference type="GO" id="GO:0046583">
    <property type="term" value="F:monoatomic cation efflux transmembrane transporter activity"/>
    <property type="evidence" value="ECO:0007669"/>
    <property type="project" value="TreeGrafter"/>
</dbReference>
<comment type="subcellular location">
    <subcellularLocation>
        <location evidence="2 13">Cell membrane</location>
        <topology evidence="2 13">Multi-pass membrane protein</topology>
    </subcellularLocation>
</comment>
<reference evidence="14 15" key="1">
    <citation type="submission" date="2019-02" db="EMBL/GenBank/DDBJ databases">
        <authorList>
            <person name="Fomenkov A."/>
            <person name="Dubinina G."/>
            <person name="Grabovich M."/>
            <person name="Vincze T."/>
            <person name="Roberts R.J."/>
        </authorList>
    </citation>
    <scope>NUCLEOTIDE SEQUENCE [LARGE SCALE GENOMIC DNA]</scope>
    <source>
        <strain evidence="14 15">P</strain>
    </source>
</reference>
<evidence type="ECO:0000256" key="5">
    <source>
        <dbReference type="ARBA" id="ARBA00022475"/>
    </source>
</evidence>
<dbReference type="Proteomes" id="UP000323824">
    <property type="component" value="Chromosome"/>
</dbReference>
<keyword evidence="9" id="KW-0406">Ion transport</keyword>
<keyword evidence="5" id="KW-1003">Cell membrane</keyword>
<evidence type="ECO:0000256" key="4">
    <source>
        <dbReference type="ARBA" id="ARBA00022448"/>
    </source>
</evidence>
<organism evidence="14 15">
    <name type="scientific">Thiospirochaeta perfilievii</name>
    <dbReference type="NCBI Taxonomy" id="252967"/>
    <lineage>
        <taxon>Bacteria</taxon>
        <taxon>Pseudomonadati</taxon>
        <taxon>Spirochaetota</taxon>
        <taxon>Spirochaetia</taxon>
        <taxon>Spirochaetales</taxon>
        <taxon>Spirochaetaceae</taxon>
        <taxon>Thiospirochaeta</taxon>
    </lineage>
</organism>
<dbReference type="Pfam" id="PF03824">
    <property type="entry name" value="NicO"/>
    <property type="match status" value="1"/>
</dbReference>
<keyword evidence="4 13" id="KW-0813">Transport</keyword>
<dbReference type="GO" id="GO:0006824">
    <property type="term" value="P:cobalt ion transport"/>
    <property type="evidence" value="ECO:0007669"/>
    <property type="project" value="UniProtKB-KW"/>
</dbReference>
<evidence type="ECO:0000256" key="11">
    <source>
        <dbReference type="ARBA" id="ARBA00023136"/>
    </source>
</evidence>
<accession>A0A5C1QEI9</accession>
<dbReference type="PANTHER" id="PTHR40659:SF1">
    <property type="entry name" value="NICKEL_COBALT EFFLUX SYSTEM RCNA"/>
    <property type="match status" value="1"/>
</dbReference>
<keyword evidence="15" id="KW-1185">Reference proteome</keyword>
<gene>
    <name evidence="14" type="ORF">EW093_12030</name>
</gene>
<sequence length="456" mass="51376">MRRTLLTLLIIFSSINIYSHPHVFIDIGIRVERLDRANISWTFDPIESQNKLYFFDDDGDGLLNKGEIENLYNEGFKSLKDFSYFISVSKDNKNYRIDNVLDFNVTIEKDSRLTFNFSIELPDLGSDKRIAISHFDTSYFIAFSEPDRNDIILGENIYSAVLKNSNKPFYYDPNANRTEILDTSKPQKGWLVAYPTEVFISSEPILDSFGDYKIGFKEKVTQVQRSIYLKLSNKILELQKMKSLKTLFYILFLSLLYGVVHALGPGHRKIVISTYILSRKKISYLKAIGISLTSALIHSGSGVISILLLNLIFNKIKPSFIDNVTNYIEKVSYIGVLLLAIVLIIIKLIPQKDNKESKPVALSLIILSSLVPCPGAITIMLVSLTIGIINVGILTVLAMSLGIGLTLSLISIFTIKGKKIVSGSNKNRFNLISNLLEWMGLIILLIFSLFMVISIS</sequence>
<keyword evidence="3" id="KW-0171">Cobalt transport</keyword>
<dbReference type="GO" id="GO:0032025">
    <property type="term" value="P:response to cobalt ion"/>
    <property type="evidence" value="ECO:0007669"/>
    <property type="project" value="TreeGrafter"/>
</dbReference>
<dbReference type="RefSeq" id="WP_149568647.1">
    <property type="nucleotide sequence ID" value="NZ_CP035807.1"/>
</dbReference>
<feature type="transmembrane region" description="Helical" evidence="13">
    <location>
        <begin position="284"/>
        <end position="311"/>
    </location>
</feature>
<evidence type="ECO:0000256" key="8">
    <source>
        <dbReference type="ARBA" id="ARBA00022989"/>
    </source>
</evidence>
<feature type="transmembrane region" description="Helical" evidence="13">
    <location>
        <begin position="388"/>
        <end position="415"/>
    </location>
</feature>
<dbReference type="InterPro" id="IPR011541">
    <property type="entry name" value="Ni/Co_transpt_high_affinity"/>
</dbReference>
<evidence type="ECO:0000256" key="6">
    <source>
        <dbReference type="ARBA" id="ARBA00022596"/>
    </source>
</evidence>
<keyword evidence="8 13" id="KW-1133">Transmembrane helix</keyword>